<organism evidence="2 3">
    <name type="scientific">Clostridium yunnanense</name>
    <dbReference type="NCBI Taxonomy" id="2800325"/>
    <lineage>
        <taxon>Bacteria</taxon>
        <taxon>Bacillati</taxon>
        <taxon>Bacillota</taxon>
        <taxon>Clostridia</taxon>
        <taxon>Eubacteriales</taxon>
        <taxon>Clostridiaceae</taxon>
        <taxon>Clostridium</taxon>
    </lineage>
</organism>
<evidence type="ECO:0000313" key="2">
    <source>
        <dbReference type="EMBL" id="MBK1809036.1"/>
    </source>
</evidence>
<sequence length="96" mass="11407">MFIQKCEKCSNKISWLKVFISIMSGFRNIRCDECKTEYYIIGRYRLLIIVGACFPLFLRSEIIKAFNPQTYSILAILWLIFILLLSPFLLRIYVKN</sequence>
<feature type="transmembrane region" description="Helical" evidence="1">
    <location>
        <begin position="38"/>
        <end position="58"/>
    </location>
</feature>
<dbReference type="RefSeq" id="WP_200265575.1">
    <property type="nucleotide sequence ID" value="NZ_JAENHN010000002.1"/>
</dbReference>
<dbReference type="NCBIfam" id="TIGR04104">
    <property type="entry name" value="cxxc_20_cxxc"/>
    <property type="match status" value="1"/>
</dbReference>
<feature type="transmembrane region" description="Helical" evidence="1">
    <location>
        <begin position="70"/>
        <end position="94"/>
    </location>
</feature>
<dbReference type="InterPro" id="IPR026369">
    <property type="entry name" value="CxxC_20_CxxC"/>
</dbReference>
<reference evidence="3" key="1">
    <citation type="submission" date="2021-01" db="EMBL/GenBank/DDBJ databases">
        <title>Genome public.</title>
        <authorList>
            <person name="Liu C."/>
            <person name="Sun Q."/>
        </authorList>
    </citation>
    <scope>NUCLEOTIDE SEQUENCE [LARGE SCALE GENOMIC DNA]</scope>
    <source>
        <strain evidence="3">YIM B02505</strain>
    </source>
</reference>
<evidence type="ECO:0000256" key="1">
    <source>
        <dbReference type="SAM" id="Phobius"/>
    </source>
</evidence>
<proteinExistence type="predicted"/>
<evidence type="ECO:0008006" key="4">
    <source>
        <dbReference type="Google" id="ProtNLM"/>
    </source>
</evidence>
<comment type="caution">
    <text evidence="2">The sequence shown here is derived from an EMBL/GenBank/DDBJ whole genome shotgun (WGS) entry which is preliminary data.</text>
</comment>
<keyword evidence="3" id="KW-1185">Reference proteome</keyword>
<name>A0ABS1EI29_9CLOT</name>
<keyword evidence="1" id="KW-0812">Transmembrane</keyword>
<evidence type="ECO:0000313" key="3">
    <source>
        <dbReference type="Proteomes" id="UP000596739"/>
    </source>
</evidence>
<gene>
    <name evidence="2" type="ORF">JHL18_00020</name>
</gene>
<keyword evidence="1" id="KW-0472">Membrane</keyword>
<dbReference type="Proteomes" id="UP000596739">
    <property type="component" value="Unassembled WGS sequence"/>
</dbReference>
<dbReference type="EMBL" id="JAENHN010000002">
    <property type="protein sequence ID" value="MBK1809036.1"/>
    <property type="molecule type" value="Genomic_DNA"/>
</dbReference>
<protein>
    <recommendedName>
        <fullName evidence="4">Cxxc_20_cxxc protein</fullName>
    </recommendedName>
</protein>
<keyword evidence="1" id="KW-1133">Transmembrane helix</keyword>
<accession>A0ABS1EI29</accession>